<keyword evidence="1 2" id="KW-0238">DNA-binding</keyword>
<evidence type="ECO:0000313" key="5">
    <source>
        <dbReference type="Proteomes" id="UP000674938"/>
    </source>
</evidence>
<sequence length="202" mass="22654">MKRAKRNNEETKHALLHAALNVFSEVGYENARLEDIALAAELSRGAIYHNFGGKSEIFKELIAQYGITADQVISDIYRSEETATQNIERFVSSSLDFLVSNENYRKIAILTSFNLKATAELKDVCEVLEHDTQQYLIYLSSLVQKGVDNGEFASQLSVEITAMSILSQVNGLSNLWLAYPDIVPLREKATMFSEVIIKGLKK</sequence>
<dbReference type="Proteomes" id="UP000674938">
    <property type="component" value="Unassembled WGS sequence"/>
</dbReference>
<feature type="domain" description="HTH tetR-type" evidence="3">
    <location>
        <begin position="9"/>
        <end position="69"/>
    </location>
</feature>
<dbReference type="InterPro" id="IPR001647">
    <property type="entry name" value="HTH_TetR"/>
</dbReference>
<dbReference type="Gene3D" id="1.10.357.10">
    <property type="entry name" value="Tetracycline Repressor, domain 2"/>
    <property type="match status" value="1"/>
</dbReference>
<dbReference type="SUPFAM" id="SSF48498">
    <property type="entry name" value="Tetracyclin repressor-like, C-terminal domain"/>
    <property type="match status" value="1"/>
</dbReference>
<dbReference type="InterPro" id="IPR009057">
    <property type="entry name" value="Homeodomain-like_sf"/>
</dbReference>
<dbReference type="PROSITE" id="PS50977">
    <property type="entry name" value="HTH_TETR_2"/>
    <property type="match status" value="1"/>
</dbReference>
<keyword evidence="5" id="KW-1185">Reference proteome</keyword>
<dbReference type="PRINTS" id="PR00455">
    <property type="entry name" value="HTHTETR"/>
</dbReference>
<evidence type="ECO:0000256" key="1">
    <source>
        <dbReference type="ARBA" id="ARBA00023125"/>
    </source>
</evidence>
<dbReference type="InterPro" id="IPR036271">
    <property type="entry name" value="Tet_transcr_reg_TetR-rel_C_sf"/>
</dbReference>
<dbReference type="GO" id="GO:0003677">
    <property type="term" value="F:DNA binding"/>
    <property type="evidence" value="ECO:0007669"/>
    <property type="project" value="UniProtKB-UniRule"/>
</dbReference>
<dbReference type="RefSeq" id="WP_209530641.1">
    <property type="nucleotide sequence ID" value="NZ_JAEEGA010000013.1"/>
</dbReference>
<gene>
    <name evidence="4" type="ORF">I6N95_18070</name>
</gene>
<proteinExistence type="predicted"/>
<dbReference type="Pfam" id="PF00440">
    <property type="entry name" value="TetR_N"/>
    <property type="match status" value="1"/>
</dbReference>
<dbReference type="SUPFAM" id="SSF46689">
    <property type="entry name" value="Homeodomain-like"/>
    <property type="match status" value="1"/>
</dbReference>
<dbReference type="PANTHER" id="PTHR43479:SF11">
    <property type="entry name" value="ACREF_ENVCD OPERON REPRESSOR-RELATED"/>
    <property type="match status" value="1"/>
</dbReference>
<dbReference type="EMBL" id="JAEEGA010000013">
    <property type="protein sequence ID" value="MBP1042925.1"/>
    <property type="molecule type" value="Genomic_DNA"/>
</dbReference>
<evidence type="ECO:0000313" key="4">
    <source>
        <dbReference type="EMBL" id="MBP1042925.1"/>
    </source>
</evidence>
<evidence type="ECO:0000256" key="2">
    <source>
        <dbReference type="PROSITE-ProRule" id="PRU00335"/>
    </source>
</evidence>
<comment type="caution">
    <text evidence="4">The sequence shown here is derived from an EMBL/GenBank/DDBJ whole genome shotgun (WGS) entry which is preliminary data.</text>
</comment>
<dbReference type="AlphaFoldDB" id="A0A940PDP6"/>
<name>A0A940PDP6_9ENTE</name>
<protein>
    <submittedName>
        <fullName evidence="4">TetR/AcrR family transcriptional regulator</fullName>
    </submittedName>
</protein>
<reference evidence="4" key="1">
    <citation type="submission" date="2020-12" db="EMBL/GenBank/DDBJ databases">
        <title>Vagococcus allomyrinae sp. nov. and Enterococcus lavae sp. nov., isolated from the larvae of Allomyrina dichotoma.</title>
        <authorList>
            <person name="Lee S.D."/>
        </authorList>
    </citation>
    <scope>NUCLEOTIDE SEQUENCE</scope>
    <source>
        <strain evidence="4">BWB3-3</strain>
    </source>
</reference>
<evidence type="ECO:0000259" key="3">
    <source>
        <dbReference type="PROSITE" id="PS50977"/>
    </source>
</evidence>
<feature type="DNA-binding region" description="H-T-H motif" evidence="2">
    <location>
        <begin position="32"/>
        <end position="51"/>
    </location>
</feature>
<dbReference type="InterPro" id="IPR050624">
    <property type="entry name" value="HTH-type_Tx_Regulator"/>
</dbReference>
<organism evidence="4 5">
    <name type="scientific">Vagococcus allomyrinae</name>
    <dbReference type="NCBI Taxonomy" id="2794353"/>
    <lineage>
        <taxon>Bacteria</taxon>
        <taxon>Bacillati</taxon>
        <taxon>Bacillota</taxon>
        <taxon>Bacilli</taxon>
        <taxon>Lactobacillales</taxon>
        <taxon>Enterococcaceae</taxon>
        <taxon>Vagococcus</taxon>
    </lineage>
</organism>
<accession>A0A940PDP6</accession>
<dbReference type="PANTHER" id="PTHR43479">
    <property type="entry name" value="ACREF/ENVCD OPERON REPRESSOR-RELATED"/>
    <property type="match status" value="1"/>
</dbReference>